<dbReference type="Gene3D" id="3.40.50.300">
    <property type="entry name" value="P-loop containing nucleotide triphosphate hydrolases"/>
    <property type="match status" value="2"/>
</dbReference>
<dbReference type="STRING" id="1562970.ING2E5B_1171"/>
<dbReference type="Proteomes" id="UP000032417">
    <property type="component" value="Chromosome 1"/>
</dbReference>
<feature type="coiled-coil region" evidence="1">
    <location>
        <begin position="620"/>
        <end position="668"/>
    </location>
</feature>
<keyword evidence="4" id="KW-1185">Reference proteome</keyword>
<dbReference type="AlphaFoldDB" id="A0A098C0I2"/>
<dbReference type="EMBL" id="LN515532">
    <property type="protein sequence ID" value="CEA15923.1"/>
    <property type="molecule type" value="Genomic_DNA"/>
</dbReference>
<dbReference type="InterPro" id="IPR027417">
    <property type="entry name" value="P-loop_NTPase"/>
</dbReference>
<feature type="coiled-coil region" evidence="1">
    <location>
        <begin position="240"/>
        <end position="267"/>
    </location>
</feature>
<feature type="domain" description="Rad50/SbcC-type AAA" evidence="2">
    <location>
        <begin position="5"/>
        <end position="330"/>
    </location>
</feature>
<dbReference type="OrthoDB" id="9795626at2"/>
<organism evidence="3 4">
    <name type="scientific">Fermentimonas caenicola</name>
    <dbReference type="NCBI Taxonomy" id="1562970"/>
    <lineage>
        <taxon>Bacteria</taxon>
        <taxon>Pseudomonadati</taxon>
        <taxon>Bacteroidota</taxon>
        <taxon>Bacteroidia</taxon>
        <taxon>Bacteroidales</taxon>
        <taxon>Dysgonomonadaceae</taxon>
        <taxon>Fermentimonas</taxon>
    </lineage>
</organism>
<evidence type="ECO:0000259" key="2">
    <source>
        <dbReference type="Pfam" id="PF13476"/>
    </source>
</evidence>
<dbReference type="InterPro" id="IPR038729">
    <property type="entry name" value="Rad50/SbcC_AAA"/>
</dbReference>
<protein>
    <recommendedName>
        <fullName evidence="2">Rad50/SbcC-type AAA domain-containing protein</fullName>
    </recommendedName>
</protein>
<sequence length="1027" mass="120512">MIPIELTIEGLYSYQKRQTIDFRKLTDAGLFGIFGTVGSGKSSILEAITYAIYGKTDKLNISGDNRYYNMMNLKSDELLIDFIFETGKDSNSYRAIVKGKRNRKRFEEVKTLDHTAYRKMGNEWIPVEISELEKAIGLNYVNFKRTIIIPQGQFQEFLQLGNKDRTTMMKELFNLQKYEFFHKVASLESKNNNRKNHLDGQLQQLGQIDPEQINIYSKKLLDLDKIIGEFNYKVAGLKKEDEELRKIMELIQKRDKAERNLNVLIKQEPEYKQLKIEIERYELCAMSFKHLLDSLKEYRSKVQSRSELIESDKIKLETLNKNIKKLEKELGDLKPQYEKRDELKRKADELDTLLKIKQLDKSVKELESRVEKGADFWKKTERNVGDLKEENDKLDVNLTELRKNLPDIALLSNIRNWYNEKNLIERQISDINREIDKYKAKQNELINKKNILLKDYIQKGEISADMSFDDYYHYLEISLDNIKKRQSELRVQEGHVLVKAKLGAYAENLQENSPCPLCGSLHHPDIFRSEDIEEHLESINTEKTELEKEFDTTSSIIRQLNLIEAGYNETVNHLEELSKSKNQITNNLSVHLKLFVWDKFRRVEELDSAFSEMELKQAKIKSCELELQERAKEIKNLEKTLELARVKLENLRKELTENKTELLTLKGQLRIIEVEKYNELNEVAIYEEQTKLIKEHDRIEKAYTIDNDNLQEERKKRDLLKGRLDTNVIELENEKSAIVKIEKDIDSELANSDFKSVEEVKTILSESINIQNEKKRVDQFYKTLLENRTSFEHINKEVGGQIYDKVYHDKLNSEIRLINDQLDMFIKERVEIEINLKNLKKNIEIHNQLRKELEDVEHRSENLKTMKSLFKASGFVNYISSVYLQNLCNAANDRFFQLTRQKLSLEITPENNFQIRDYMNGGKERSVKTLSGGQTFQASLSLALALADNIQKITQSHQNFFFLDEGFGSLDREALSVVLDTLKTLRKENRTVGIISHVEEMQQEIEVHLRIENSSERGSIVHYSWEE</sequence>
<name>A0A098C0I2_9BACT</name>
<dbReference type="GO" id="GO:0016887">
    <property type="term" value="F:ATP hydrolysis activity"/>
    <property type="evidence" value="ECO:0007669"/>
    <property type="project" value="InterPro"/>
</dbReference>
<evidence type="ECO:0000256" key="1">
    <source>
        <dbReference type="SAM" id="Coils"/>
    </source>
</evidence>
<dbReference type="Pfam" id="PF13558">
    <property type="entry name" value="SbcC_Walker_B"/>
    <property type="match status" value="1"/>
</dbReference>
<dbReference type="PANTHER" id="PTHR32114">
    <property type="entry name" value="ABC TRANSPORTER ABCH.3"/>
    <property type="match status" value="1"/>
</dbReference>
<dbReference type="KEGG" id="pbt:ING2E5B_1171"/>
<keyword evidence="1" id="KW-0175">Coiled coil</keyword>
<proteinExistence type="predicted"/>
<dbReference type="PATRIC" id="fig|1562970.3.peg.1159"/>
<dbReference type="PANTHER" id="PTHR32114:SF2">
    <property type="entry name" value="ABC TRANSPORTER ABCH.3"/>
    <property type="match status" value="1"/>
</dbReference>
<feature type="coiled-coil region" evidence="1">
    <location>
        <begin position="822"/>
        <end position="866"/>
    </location>
</feature>
<feature type="coiled-coil region" evidence="1">
    <location>
        <begin position="384"/>
        <end position="455"/>
    </location>
</feature>
<dbReference type="Pfam" id="PF13476">
    <property type="entry name" value="AAA_23"/>
    <property type="match status" value="1"/>
</dbReference>
<evidence type="ECO:0000313" key="4">
    <source>
        <dbReference type="Proteomes" id="UP000032417"/>
    </source>
</evidence>
<evidence type="ECO:0000313" key="3">
    <source>
        <dbReference type="EMBL" id="CEA15923.1"/>
    </source>
</evidence>
<feature type="coiled-coil region" evidence="1">
    <location>
        <begin position="309"/>
        <end position="360"/>
    </location>
</feature>
<accession>A0A098C0I2</accession>
<dbReference type="HOGENOM" id="CLU_004785_1_2_10"/>
<gene>
    <name evidence="3" type="ORF">ING2E5B_1171</name>
</gene>
<reference evidence="3 4" key="1">
    <citation type="submission" date="2014-08" db="EMBL/GenBank/DDBJ databases">
        <authorList>
            <person name="Wibberg D."/>
        </authorList>
    </citation>
    <scope>NUCLEOTIDE SEQUENCE [LARGE SCALE GENOMIC DNA]</scope>
    <source>
        <strain evidence="4">ING2-E5B</strain>
    </source>
</reference>
<dbReference type="GO" id="GO:0006302">
    <property type="term" value="P:double-strand break repair"/>
    <property type="evidence" value="ECO:0007669"/>
    <property type="project" value="InterPro"/>
</dbReference>
<dbReference type="SUPFAM" id="SSF52540">
    <property type="entry name" value="P-loop containing nucleoside triphosphate hydrolases"/>
    <property type="match status" value="1"/>
</dbReference>